<organism evidence="2 3">
    <name type="scientific">Aeromonas dhakensis</name>
    <dbReference type="NCBI Taxonomy" id="196024"/>
    <lineage>
        <taxon>Bacteria</taxon>
        <taxon>Pseudomonadati</taxon>
        <taxon>Pseudomonadota</taxon>
        <taxon>Gammaproteobacteria</taxon>
        <taxon>Aeromonadales</taxon>
        <taxon>Aeromonadaceae</taxon>
        <taxon>Aeromonas</taxon>
    </lineage>
</organism>
<dbReference type="InterPro" id="IPR013354">
    <property type="entry name" value="T3SS_YscP_C"/>
</dbReference>
<keyword evidence="3" id="KW-1185">Reference proteome</keyword>
<proteinExistence type="predicted"/>
<accession>K1JAB4</accession>
<evidence type="ECO:0000313" key="3">
    <source>
        <dbReference type="Proteomes" id="UP000005149"/>
    </source>
</evidence>
<dbReference type="Proteomes" id="UP000005149">
    <property type="component" value="Unassembled WGS sequence"/>
</dbReference>
<feature type="compositionally biased region" description="Polar residues" evidence="1">
    <location>
        <begin position="116"/>
        <end position="133"/>
    </location>
</feature>
<dbReference type="AlphaFoldDB" id="K1JAB4"/>
<feature type="compositionally biased region" description="Polar residues" evidence="1">
    <location>
        <begin position="171"/>
        <end position="180"/>
    </location>
</feature>
<dbReference type="RefSeq" id="WP_005302471.1">
    <property type="nucleotide sequence ID" value="NZ_JDWD01000005.1"/>
</dbReference>
<reference evidence="2 3" key="1">
    <citation type="submission" date="2012-06" db="EMBL/GenBank/DDBJ databases">
        <title>The Genome Sequence of Aeromonas hydrophila SSU.</title>
        <authorList>
            <consortium name="The Broad Institute Genome Sequencing Platform"/>
            <person name="Earl A."/>
            <person name="Ward D."/>
            <person name="Feldgarden M."/>
            <person name="Gevers D."/>
            <person name="Chopra A."/>
            <person name="Walker B."/>
            <person name="Young S.K."/>
            <person name="Zeng Q."/>
            <person name="Gargeya S."/>
            <person name="Fitzgerald M."/>
            <person name="Haas B."/>
            <person name="Abouelleil A."/>
            <person name="Alvarado L."/>
            <person name="Arachchi H.M."/>
            <person name="Berlin A.M."/>
            <person name="Chapman S.B."/>
            <person name="Goldberg J."/>
            <person name="Griggs A."/>
            <person name="Gujja S."/>
            <person name="Hansen M."/>
            <person name="Howarth C."/>
            <person name="Imamovic A."/>
            <person name="Larimer J."/>
            <person name="McCowan C."/>
            <person name="Montmayeur A."/>
            <person name="Murphy C."/>
            <person name="Neiman D."/>
            <person name="Pearson M."/>
            <person name="Priest M."/>
            <person name="Roberts A."/>
            <person name="Saif S."/>
            <person name="Shea T."/>
            <person name="Sisk P."/>
            <person name="Sykes S."/>
            <person name="Wortman J."/>
            <person name="Nusbaum C."/>
            <person name="Birren B."/>
        </authorList>
    </citation>
    <scope>NUCLEOTIDE SEQUENCE [LARGE SCALE GENOMIC DNA]</scope>
    <source>
        <strain evidence="2 3">SSU</strain>
    </source>
</reference>
<protein>
    <submittedName>
        <fullName evidence="2">Type III secretion system needle length determinant</fullName>
    </submittedName>
</protein>
<dbReference type="HOGENOM" id="CLU_770810_0_0_6"/>
<evidence type="ECO:0000313" key="2">
    <source>
        <dbReference type="EMBL" id="EKB28580.1"/>
    </source>
</evidence>
<dbReference type="NCBIfam" id="TIGR02514">
    <property type="entry name" value="type_III_yscP"/>
    <property type="match status" value="1"/>
</dbReference>
<gene>
    <name evidence="2" type="ORF">HMPREF1171_01814</name>
</gene>
<evidence type="ECO:0000256" key="1">
    <source>
        <dbReference type="SAM" id="MobiDB-lite"/>
    </source>
</evidence>
<dbReference type="EMBL" id="AGWR01000014">
    <property type="protein sequence ID" value="EKB28580.1"/>
    <property type="molecule type" value="Genomic_DNA"/>
</dbReference>
<feature type="compositionally biased region" description="Basic and acidic residues" evidence="1">
    <location>
        <begin position="136"/>
        <end position="145"/>
    </location>
</feature>
<dbReference type="CDD" id="cd17467">
    <property type="entry name" value="T3SS_YscP_C"/>
    <property type="match status" value="1"/>
</dbReference>
<feature type="region of interest" description="Disordered" evidence="1">
    <location>
        <begin position="35"/>
        <end position="221"/>
    </location>
</feature>
<dbReference type="PATRIC" id="fig|1073377.4.peg.1863"/>
<name>K1JAB4_9GAMM</name>
<comment type="caution">
    <text evidence="2">The sequence shown here is derived from an EMBL/GenBank/DDBJ whole genome shotgun (WGS) entry which is preliminary data.</text>
</comment>
<sequence length="359" mass="38981">MNRLITPSADTMATSEPLSLRQELIKADQVQQQRFEQALRLGSTQPKASGPQERLGKPNESRRSTPDDDLAGRQGAAEERRLAQKRQARQAPQSKEPSDLLEGSDRQEAQPLPAASPSTGAGNTAPVAQQGSEDAQETRLPRDIASDATSPVAAEPGAQKQPYVHAPALQVESQPPTESDTLPERGELASLRCVEPTPPKEEPLESAPISDEEVPPEGGSFVGSVIRVPPLTVTPGDLLLARVAPSSDNHELGQLLSRLEVDIQLEVGRPDRPPLLQLTLPALGDLAIRIEHHQGALQVEILASEQGQLLLNQGRSELIDRLQRLYPGERVAFDLFTRGDSEQGSRQKRSIYDEWDADA</sequence>
<feature type="compositionally biased region" description="Basic and acidic residues" evidence="1">
    <location>
        <begin position="54"/>
        <end position="66"/>
    </location>
</feature>